<name>I1DTC3_9GAMM</name>
<dbReference type="STRING" id="562729.RNAN_0264"/>
<sequence length="112" mass="13554">MLLSQAMSEQFIEHKSQQLVFYISRYLRGRLPHSELHLFVWDTLEEWAQLHITPQQPCTRREQVFWHLIHQLEYWPEQQLRQDRKLRRSIQDCICYLKGLGIAPPDCVGIRP</sequence>
<keyword evidence="2" id="KW-1185">Reference proteome</keyword>
<gene>
    <name evidence="1" type="ORF">RNAN_0264</name>
</gene>
<reference evidence="1 2" key="1">
    <citation type="journal article" date="2012" name="J. Bacteriol.">
        <title>Genome Sequence of the Protease-Producing Bacterium Rheinheimera nanhaiensis E407-8T, Isolated from Deep-Sea Sediment of the South China Sea.</title>
        <authorList>
            <person name="Zhang X.-Y."/>
            <person name="Zhang Y.-J."/>
            <person name="Qin Q.-L."/>
            <person name="Xie B.-B."/>
            <person name="Chen X.-L."/>
            <person name="Zhou B.-C."/>
            <person name="Zhang Y.-Z."/>
        </authorList>
    </citation>
    <scope>NUCLEOTIDE SEQUENCE [LARGE SCALE GENOMIC DNA]</scope>
    <source>
        <strain evidence="1 2">E407-8</strain>
    </source>
</reference>
<evidence type="ECO:0000313" key="1">
    <source>
        <dbReference type="EMBL" id="GAB57301.1"/>
    </source>
</evidence>
<dbReference type="AlphaFoldDB" id="I1DTC3"/>
<organism evidence="1 2">
    <name type="scientific">Rheinheimera nanhaiensis E407-8</name>
    <dbReference type="NCBI Taxonomy" id="562729"/>
    <lineage>
        <taxon>Bacteria</taxon>
        <taxon>Pseudomonadati</taxon>
        <taxon>Pseudomonadota</taxon>
        <taxon>Gammaproteobacteria</taxon>
        <taxon>Chromatiales</taxon>
        <taxon>Chromatiaceae</taxon>
        <taxon>Rheinheimera</taxon>
    </lineage>
</organism>
<accession>I1DTC3</accession>
<protein>
    <submittedName>
        <fullName evidence="1">Uncharacterized protein</fullName>
    </submittedName>
</protein>
<proteinExistence type="predicted"/>
<dbReference type="Proteomes" id="UP000004374">
    <property type="component" value="Unassembled WGS sequence"/>
</dbReference>
<dbReference type="EMBL" id="BAFK01000001">
    <property type="protein sequence ID" value="GAB57301.1"/>
    <property type="molecule type" value="Genomic_DNA"/>
</dbReference>
<comment type="caution">
    <text evidence="1">The sequence shown here is derived from an EMBL/GenBank/DDBJ whole genome shotgun (WGS) entry which is preliminary data.</text>
</comment>
<evidence type="ECO:0000313" key="2">
    <source>
        <dbReference type="Proteomes" id="UP000004374"/>
    </source>
</evidence>